<keyword evidence="1" id="KW-1133">Transmembrane helix</keyword>
<dbReference type="AlphaFoldDB" id="A0A2T5EXL6"/>
<sequence length="159" mass="18370">MLSKPLFQRDVKSLKWVQRFIIYAVVLCLIGTFLSFTKRINEEAQIVSLIASAKSMQLKLNEYHEYWLLNKQPKFVQLDGNSIPYDLSGWVIPSTSGDNTCQELLKLASPEKKFKGYTFELRRGELFDGSYECRYQLVKNPTLTINKSVGFLVKVSFNE</sequence>
<accession>A0A2T5EXL6</accession>
<gene>
    <name evidence="2" type="ORF">CWO07_08340</name>
</gene>
<dbReference type="Proteomes" id="UP000244197">
    <property type="component" value="Unassembled WGS sequence"/>
</dbReference>
<evidence type="ECO:0000313" key="2">
    <source>
        <dbReference type="EMBL" id="PTP37029.1"/>
    </source>
</evidence>
<dbReference type="EMBL" id="PIFK01000013">
    <property type="protein sequence ID" value="PTP37029.1"/>
    <property type="molecule type" value="Genomic_DNA"/>
</dbReference>
<organism evidence="2 3">
    <name type="scientific">Vibrio splendidus</name>
    <dbReference type="NCBI Taxonomy" id="29497"/>
    <lineage>
        <taxon>Bacteria</taxon>
        <taxon>Pseudomonadati</taxon>
        <taxon>Pseudomonadota</taxon>
        <taxon>Gammaproteobacteria</taxon>
        <taxon>Vibrionales</taxon>
        <taxon>Vibrionaceae</taxon>
        <taxon>Vibrio</taxon>
    </lineage>
</organism>
<name>A0A2T5EXL6_VIBSP</name>
<keyword evidence="1" id="KW-0812">Transmembrane</keyword>
<reference evidence="2 3" key="1">
    <citation type="submission" date="2017-11" db="EMBL/GenBank/DDBJ databases">
        <title>Population delineation of vibrios coincides with oyster pathogenicity.</title>
        <authorList>
            <person name="Bruto M."/>
            <person name="Labreuche Y."/>
            <person name="James A."/>
            <person name="Piel D."/>
            <person name="Chenivesse S."/>
            <person name="Petton B."/>
            <person name="Polz M.F."/>
            <person name="Le Roux F."/>
        </authorList>
    </citation>
    <scope>NUCLEOTIDE SEQUENCE [LARGE SCALE GENOMIC DNA]</scope>
    <source>
        <strain evidence="2 3">FF_144</strain>
    </source>
</reference>
<comment type="caution">
    <text evidence="2">The sequence shown here is derived from an EMBL/GenBank/DDBJ whole genome shotgun (WGS) entry which is preliminary data.</text>
</comment>
<evidence type="ECO:0000313" key="3">
    <source>
        <dbReference type="Proteomes" id="UP000244197"/>
    </source>
</evidence>
<feature type="transmembrane region" description="Helical" evidence="1">
    <location>
        <begin position="20"/>
        <end position="37"/>
    </location>
</feature>
<protein>
    <recommendedName>
        <fullName evidence="4">MSHA biogenesis protein MshF</fullName>
    </recommendedName>
</protein>
<evidence type="ECO:0008006" key="4">
    <source>
        <dbReference type="Google" id="ProtNLM"/>
    </source>
</evidence>
<evidence type="ECO:0000256" key="1">
    <source>
        <dbReference type="SAM" id="Phobius"/>
    </source>
</evidence>
<keyword evidence="1" id="KW-0472">Membrane</keyword>
<proteinExistence type="predicted"/>
<dbReference type="RefSeq" id="WP_108187551.1">
    <property type="nucleotide sequence ID" value="NZ_PIFK01000013.1"/>
</dbReference>